<dbReference type="AlphaFoldDB" id="A0AAF6BQJ7"/>
<accession>A0AAF6BQJ7</accession>
<reference evidence="2" key="1">
    <citation type="journal article" date="2020" name="Curr. Biol.">
        <title>Chromatin organization in early land plants reveals an ancestral association between H3K27me3, transposons, and constitutive heterochromatin.</title>
        <authorList>
            <person name="Montgomery S.A."/>
            <person name="Tanizawa Y."/>
            <person name="Galik B."/>
            <person name="Wang N."/>
            <person name="Ito T."/>
            <person name="Mochizuki T."/>
            <person name="Akimcheva S."/>
            <person name="Bowman J.L."/>
            <person name="Cognat V."/>
            <person name="Marechal-Drouard L."/>
            <person name="Ekker H."/>
            <person name="Hong S.F."/>
            <person name="Kohchi T."/>
            <person name="Lin S.S."/>
            <person name="Liu L.D."/>
            <person name="Nakamura Y."/>
            <person name="Valeeva L.R."/>
            <person name="Shakirov E.V."/>
            <person name="Shippen D.E."/>
            <person name="Wei W.L."/>
            <person name="Yagura M."/>
            <person name="Yamaoka S."/>
            <person name="Yamato K.T."/>
            <person name="Liu C."/>
            <person name="Berger F."/>
        </authorList>
    </citation>
    <scope>NUCLEOTIDE SEQUENCE [LARGE SCALE GENOMIC DNA]</scope>
    <source>
        <strain evidence="2">Tak-1</strain>
    </source>
</reference>
<proteinExistence type="predicted"/>
<gene>
    <name evidence="1" type="ORF">Mp_6g10350</name>
</gene>
<protein>
    <submittedName>
        <fullName evidence="1">Uncharacterized protein</fullName>
    </submittedName>
</protein>
<evidence type="ECO:0000313" key="1">
    <source>
        <dbReference type="EMBL" id="BBN14281.1"/>
    </source>
</evidence>
<organism evidence="1 2">
    <name type="scientific">Marchantia polymorpha subsp. ruderalis</name>
    <dbReference type="NCBI Taxonomy" id="1480154"/>
    <lineage>
        <taxon>Eukaryota</taxon>
        <taxon>Viridiplantae</taxon>
        <taxon>Streptophyta</taxon>
        <taxon>Embryophyta</taxon>
        <taxon>Marchantiophyta</taxon>
        <taxon>Marchantiopsida</taxon>
        <taxon>Marchantiidae</taxon>
        <taxon>Marchantiales</taxon>
        <taxon>Marchantiaceae</taxon>
        <taxon>Marchantia</taxon>
    </lineage>
</organism>
<name>A0AAF6BQJ7_MARPO</name>
<dbReference type="EMBL" id="AP019871">
    <property type="protein sequence ID" value="BBN14281.1"/>
    <property type="molecule type" value="Genomic_DNA"/>
</dbReference>
<dbReference type="Proteomes" id="UP001162541">
    <property type="component" value="Chromosome 6"/>
</dbReference>
<sequence length="103" mass="12134">MSLSRAEKVRLQGLVVQLIHPTTRQKTRGRRSRGIKRLCKSVAHRQKERKQNKVPLRHGVRAFSPILPRDHDWDLYTTDKTETRIPFSLSEFLMVRLCLSRSE</sequence>
<evidence type="ECO:0000313" key="2">
    <source>
        <dbReference type="Proteomes" id="UP001162541"/>
    </source>
</evidence>